<dbReference type="AlphaFoldDB" id="A0A1C0YL17"/>
<keyword evidence="2" id="KW-1185">Reference proteome</keyword>
<accession>A0A1C0YL17</accession>
<evidence type="ECO:0000313" key="1">
    <source>
        <dbReference type="EMBL" id="OCS87877.1"/>
    </source>
</evidence>
<dbReference type="EMBL" id="MATO01000054">
    <property type="protein sequence ID" value="OCS87877.1"/>
    <property type="molecule type" value="Genomic_DNA"/>
</dbReference>
<proteinExistence type="predicted"/>
<name>A0A1C0YL17_9BACL</name>
<reference evidence="1 2" key="1">
    <citation type="submission" date="2016-07" db="EMBL/GenBank/DDBJ databases">
        <title>Caryophanon latum genome sequencing.</title>
        <authorList>
            <person name="Verma A."/>
            <person name="Pal Y."/>
            <person name="Krishnamurthi S."/>
        </authorList>
    </citation>
    <scope>NUCLEOTIDE SEQUENCE [LARGE SCALE GENOMIC DNA]</scope>
    <source>
        <strain evidence="1 2">DSM 14151</strain>
    </source>
</reference>
<sequence length="107" mass="12109">MMWLFTITWGLLFTSRQAFRGRGGEHDIGHEGDDSCSGAYRLPQASSSFVPHDCGVSRLVLLRLLVAKETFAFPAGVRLLFQATVIRQRQLTVMNLNYSNNYVERTI</sequence>
<protein>
    <submittedName>
        <fullName evidence="1">Uncharacterized protein</fullName>
    </submittedName>
</protein>
<dbReference type="Proteomes" id="UP000093482">
    <property type="component" value="Unassembled WGS sequence"/>
</dbReference>
<organism evidence="1 2">
    <name type="scientific">Caryophanon latum</name>
    <dbReference type="NCBI Taxonomy" id="33977"/>
    <lineage>
        <taxon>Bacteria</taxon>
        <taxon>Bacillati</taxon>
        <taxon>Bacillota</taxon>
        <taxon>Bacilli</taxon>
        <taxon>Bacillales</taxon>
        <taxon>Caryophanaceae</taxon>
        <taxon>Caryophanon</taxon>
    </lineage>
</organism>
<comment type="caution">
    <text evidence="1">The sequence shown here is derived from an EMBL/GenBank/DDBJ whole genome shotgun (WGS) entry which is preliminary data.</text>
</comment>
<gene>
    <name evidence="1" type="ORF">A6K76_13805</name>
</gene>
<evidence type="ECO:0000313" key="2">
    <source>
        <dbReference type="Proteomes" id="UP000093482"/>
    </source>
</evidence>